<name>A0AA41RW48_PAPNU</name>
<dbReference type="CDD" id="cd03013">
    <property type="entry name" value="PRX5_like"/>
    <property type="match status" value="1"/>
</dbReference>
<organism evidence="11 12">
    <name type="scientific">Papaver nudicaule</name>
    <name type="common">Iceland poppy</name>
    <dbReference type="NCBI Taxonomy" id="74823"/>
    <lineage>
        <taxon>Eukaryota</taxon>
        <taxon>Viridiplantae</taxon>
        <taxon>Streptophyta</taxon>
        <taxon>Embryophyta</taxon>
        <taxon>Tracheophyta</taxon>
        <taxon>Spermatophyta</taxon>
        <taxon>Magnoliopsida</taxon>
        <taxon>Ranunculales</taxon>
        <taxon>Papaveraceae</taxon>
        <taxon>Papaveroideae</taxon>
        <taxon>Papaver</taxon>
    </lineage>
</organism>
<dbReference type="PANTHER" id="PTHR10430">
    <property type="entry name" value="PEROXIREDOXIN"/>
    <property type="match status" value="1"/>
</dbReference>
<dbReference type="EMBL" id="JAJJMA010018156">
    <property type="protein sequence ID" value="MCL7023078.1"/>
    <property type="molecule type" value="Genomic_DNA"/>
</dbReference>
<comment type="similarity">
    <text evidence="2 9">Belongs to the peroxiredoxin family. Prx5 subfamily.</text>
</comment>
<dbReference type="InterPro" id="IPR036249">
    <property type="entry name" value="Thioredoxin-like_sf"/>
</dbReference>
<comment type="function">
    <text evidence="9">Thiol-specific peroxidase that catalyzes the reduction of hydrogen peroxide and organic hydroperoxides to water and alcohols, respectively. Plays a role in cell protection against oxidative stress by detoxifying peroxides.</text>
</comment>
<keyword evidence="4 9" id="KW-0575">Peroxidase</keyword>
<dbReference type="GO" id="GO:0045454">
    <property type="term" value="P:cell redox homeostasis"/>
    <property type="evidence" value="ECO:0007669"/>
    <property type="project" value="TreeGrafter"/>
</dbReference>
<evidence type="ECO:0000313" key="12">
    <source>
        <dbReference type="Proteomes" id="UP001177140"/>
    </source>
</evidence>
<dbReference type="PROSITE" id="PS51352">
    <property type="entry name" value="THIOREDOXIN_2"/>
    <property type="match status" value="1"/>
</dbReference>
<dbReference type="EC" id="1.11.1.25" evidence="3 9"/>
<sequence length="203" mass="21586">MRRRAGKRALFASAGRDGPCCPQHAEKPYRYEGPAMIQVGDALPDAQLFEFIDDAREGCTLGPNAFSVRDQVAGKRVVIFGLPGAFTPTCSAQHVPGYVEHAEQLRSAGVDEIWCVSVNDAFVMGAWGRDLHTAGKVRMMADGSAAFTHALGLTQDLSARGMGIRSLRYAMVIDGGVVKTLAVEAPGKFEVSDAASVLATLTS</sequence>
<evidence type="ECO:0000256" key="1">
    <source>
        <dbReference type="ARBA" id="ARBA00001711"/>
    </source>
</evidence>
<dbReference type="PANTHER" id="PTHR10430:SF16">
    <property type="entry name" value="PEROXIREDOXIN-5, MITOCHONDRIAL"/>
    <property type="match status" value="1"/>
</dbReference>
<accession>A0AA41RW48</accession>
<reference evidence="11" key="1">
    <citation type="submission" date="2022-03" db="EMBL/GenBank/DDBJ databases">
        <title>A functionally conserved STORR gene fusion in Papaver species that diverged 16.8 million years ago.</title>
        <authorList>
            <person name="Catania T."/>
        </authorList>
    </citation>
    <scope>NUCLEOTIDE SEQUENCE</scope>
    <source>
        <strain evidence="11">S-191538</strain>
    </source>
</reference>
<comment type="catalytic activity">
    <reaction evidence="1">
        <text>[glutaredoxin]-dithiol + a hydroperoxide = [glutaredoxin]-disulfide + an alcohol + H2O</text>
        <dbReference type="Rhea" id="RHEA:62624"/>
        <dbReference type="Rhea" id="RHEA-COMP:10729"/>
        <dbReference type="Rhea" id="RHEA-COMP:10730"/>
        <dbReference type="ChEBI" id="CHEBI:15377"/>
        <dbReference type="ChEBI" id="CHEBI:29950"/>
        <dbReference type="ChEBI" id="CHEBI:30879"/>
        <dbReference type="ChEBI" id="CHEBI:35924"/>
        <dbReference type="ChEBI" id="CHEBI:50058"/>
        <dbReference type="EC" id="1.11.1.25"/>
    </reaction>
</comment>
<dbReference type="SUPFAM" id="SSF52833">
    <property type="entry name" value="Thioredoxin-like"/>
    <property type="match status" value="1"/>
</dbReference>
<evidence type="ECO:0000259" key="10">
    <source>
        <dbReference type="PROSITE" id="PS51352"/>
    </source>
</evidence>
<dbReference type="GO" id="GO:0042744">
    <property type="term" value="P:hydrogen peroxide catabolic process"/>
    <property type="evidence" value="ECO:0007669"/>
    <property type="project" value="TreeGrafter"/>
</dbReference>
<dbReference type="InterPro" id="IPR013740">
    <property type="entry name" value="Redoxin"/>
</dbReference>
<feature type="domain" description="Thioredoxin" evidence="10">
    <location>
        <begin position="37"/>
        <end position="203"/>
    </location>
</feature>
<dbReference type="InterPro" id="IPR013766">
    <property type="entry name" value="Thioredoxin_domain"/>
</dbReference>
<dbReference type="FunFam" id="3.40.30.10:FF:000020">
    <property type="entry name" value="Peroxiredoxin"/>
    <property type="match status" value="1"/>
</dbReference>
<evidence type="ECO:0000256" key="3">
    <source>
        <dbReference type="ARBA" id="ARBA00013016"/>
    </source>
</evidence>
<evidence type="ECO:0000256" key="6">
    <source>
        <dbReference type="ARBA" id="ARBA00023002"/>
    </source>
</evidence>
<dbReference type="InterPro" id="IPR037944">
    <property type="entry name" value="PRX5-like"/>
</dbReference>
<dbReference type="GO" id="GO:0034599">
    <property type="term" value="P:cellular response to oxidative stress"/>
    <property type="evidence" value="ECO:0007669"/>
    <property type="project" value="InterPro"/>
</dbReference>
<evidence type="ECO:0000313" key="11">
    <source>
        <dbReference type="EMBL" id="MCL7023078.1"/>
    </source>
</evidence>
<dbReference type="GO" id="GO:0008379">
    <property type="term" value="F:thioredoxin peroxidase activity"/>
    <property type="evidence" value="ECO:0007669"/>
    <property type="project" value="InterPro"/>
</dbReference>
<keyword evidence="6 9" id="KW-0560">Oxidoreductase</keyword>
<evidence type="ECO:0000256" key="9">
    <source>
        <dbReference type="RuleBase" id="RU366011"/>
    </source>
</evidence>
<feature type="active site" description="Cysteine sulfenic acid (-SOH) intermediate" evidence="8">
    <location>
        <position position="90"/>
    </location>
</feature>
<dbReference type="AlphaFoldDB" id="A0AA41RW48"/>
<dbReference type="Proteomes" id="UP001177140">
    <property type="component" value="Unassembled WGS sequence"/>
</dbReference>
<proteinExistence type="inferred from homology"/>
<keyword evidence="12" id="KW-1185">Reference proteome</keyword>
<gene>
    <name evidence="11" type="ORF">MKW94_015370</name>
</gene>
<comment type="caution">
    <text evidence="11">The sequence shown here is derived from an EMBL/GenBank/DDBJ whole genome shotgun (WGS) entry which is preliminary data.</text>
</comment>
<keyword evidence="7 9" id="KW-0676">Redox-active center</keyword>
<evidence type="ECO:0000256" key="4">
    <source>
        <dbReference type="ARBA" id="ARBA00022559"/>
    </source>
</evidence>
<evidence type="ECO:0000256" key="2">
    <source>
        <dbReference type="ARBA" id="ARBA00010505"/>
    </source>
</evidence>
<keyword evidence="5 9" id="KW-0049">Antioxidant</keyword>
<dbReference type="Gene3D" id="3.40.30.10">
    <property type="entry name" value="Glutaredoxin"/>
    <property type="match status" value="1"/>
</dbReference>
<evidence type="ECO:0000256" key="7">
    <source>
        <dbReference type="ARBA" id="ARBA00023284"/>
    </source>
</evidence>
<dbReference type="Pfam" id="PF08534">
    <property type="entry name" value="Redoxin"/>
    <property type="match status" value="1"/>
</dbReference>
<evidence type="ECO:0000256" key="8">
    <source>
        <dbReference type="PIRSR" id="PIRSR637944-1"/>
    </source>
</evidence>
<protein>
    <recommendedName>
        <fullName evidence="3 9">Glutaredoxin-dependent peroxiredoxin</fullName>
        <ecNumber evidence="3 9">1.11.1.25</ecNumber>
    </recommendedName>
</protein>
<evidence type="ECO:0000256" key="5">
    <source>
        <dbReference type="ARBA" id="ARBA00022862"/>
    </source>
</evidence>
<dbReference type="GO" id="GO:0005737">
    <property type="term" value="C:cytoplasm"/>
    <property type="evidence" value="ECO:0007669"/>
    <property type="project" value="TreeGrafter"/>
</dbReference>